<dbReference type="Proteomes" id="UP000001811">
    <property type="component" value="Unplaced"/>
</dbReference>
<accession>A0A5F9DPU7</accession>
<dbReference type="InParanoid" id="A0A5F9DPU7"/>
<dbReference type="InterPro" id="IPR043504">
    <property type="entry name" value="Peptidase_S1_PA_chymotrypsin"/>
</dbReference>
<protein>
    <recommendedName>
        <fullName evidence="3">Peptidase S1 domain-containing protein</fullName>
    </recommendedName>
</protein>
<feature type="region of interest" description="Disordered" evidence="2">
    <location>
        <begin position="128"/>
        <end position="149"/>
    </location>
</feature>
<dbReference type="PROSITE" id="PS00134">
    <property type="entry name" value="TRYPSIN_HIS"/>
    <property type="match status" value="1"/>
</dbReference>
<proteinExistence type="predicted"/>
<dbReference type="STRING" id="9986.ENSOCUP00000047529"/>
<dbReference type="Pfam" id="PF00089">
    <property type="entry name" value="Trypsin"/>
    <property type="match status" value="1"/>
</dbReference>
<dbReference type="InterPro" id="IPR001254">
    <property type="entry name" value="Trypsin_dom"/>
</dbReference>
<dbReference type="PANTHER" id="PTHR24252">
    <property type="entry name" value="ACROSIN-RELATED"/>
    <property type="match status" value="1"/>
</dbReference>
<evidence type="ECO:0000313" key="5">
    <source>
        <dbReference type="Proteomes" id="UP000001811"/>
    </source>
</evidence>
<sequence>MRAAVEAESPPVDKVRPASSWGSGQHAGVQVIRGLLGSPGSGRCQGVCWGPRELGGLRSPASPWSCEVQGGQGLLGCLGGSHPCSPPRGRLARPEREEAEGAPRCRAAMGAGAGTLLLALLLARGAPQEPGELGSPRGDPRAWGEAGERGRQGAHLLFSAQNRGFGTRWQVGRAGRAARSRRAGCGGAGARDASPSSPPAAGPMNTRLFSSNRRARGRGGLCGEGPVSPPSPAGRPGAARFYRDPGSSHTRGEGGRAGLWLPSVRVALSIPEPCGERENKPLIVGGVESARGRWPWMVSLIREKKQVCGGSLLNRRWVMSAAHCFAKAMETWSSPQPQGGPARSHPQEIPWREPRACCSRMFFQNNPMHLGGIVLLPYQRKVGFHPDSPSTGVDQGGGGMS</sequence>
<dbReference type="PANTHER" id="PTHR24252:SF7">
    <property type="entry name" value="HYALIN"/>
    <property type="match status" value="1"/>
</dbReference>
<evidence type="ECO:0000259" key="3">
    <source>
        <dbReference type="PROSITE" id="PS50240"/>
    </source>
</evidence>
<reference evidence="4" key="2">
    <citation type="submission" date="2025-08" db="UniProtKB">
        <authorList>
            <consortium name="Ensembl"/>
        </authorList>
    </citation>
    <scope>IDENTIFICATION</scope>
    <source>
        <strain evidence="4">Thorbecke</strain>
    </source>
</reference>
<evidence type="ECO:0000313" key="4">
    <source>
        <dbReference type="Ensembl" id="ENSOCUP00000047529.1"/>
    </source>
</evidence>
<evidence type="ECO:0000256" key="1">
    <source>
        <dbReference type="ARBA" id="ARBA00023157"/>
    </source>
</evidence>
<feature type="compositionally biased region" description="Basic and acidic residues" evidence="2">
    <location>
        <begin position="138"/>
        <end position="149"/>
    </location>
</feature>
<dbReference type="AlphaFoldDB" id="A0A5F9DPU7"/>
<dbReference type="PROSITE" id="PS50240">
    <property type="entry name" value="TRYPSIN_DOM"/>
    <property type="match status" value="1"/>
</dbReference>
<keyword evidence="5" id="KW-1185">Reference proteome</keyword>
<dbReference type="Bgee" id="ENSOCUG00000031985">
    <property type="expression patterns" value="Expressed in blood and 17 other cell types or tissues"/>
</dbReference>
<reference evidence="4 5" key="1">
    <citation type="journal article" date="2011" name="Nature">
        <title>A high-resolution map of human evolutionary constraint using 29 mammals.</title>
        <authorList>
            <person name="Lindblad-Toh K."/>
            <person name="Garber M."/>
            <person name="Zuk O."/>
            <person name="Lin M.F."/>
            <person name="Parker B.J."/>
            <person name="Washietl S."/>
            <person name="Kheradpour P."/>
            <person name="Ernst J."/>
            <person name="Jordan G."/>
            <person name="Mauceli E."/>
            <person name="Ward L.D."/>
            <person name="Lowe C.B."/>
            <person name="Holloway A.K."/>
            <person name="Clamp M."/>
            <person name="Gnerre S."/>
            <person name="Alfoldi J."/>
            <person name="Beal K."/>
            <person name="Chang J."/>
            <person name="Clawson H."/>
            <person name="Cuff J."/>
            <person name="Di Palma F."/>
            <person name="Fitzgerald S."/>
            <person name="Flicek P."/>
            <person name="Guttman M."/>
            <person name="Hubisz M.J."/>
            <person name="Jaffe D.B."/>
            <person name="Jungreis I."/>
            <person name="Kent W.J."/>
            <person name="Kostka D."/>
            <person name="Lara M."/>
            <person name="Martins A.L."/>
            <person name="Massingham T."/>
            <person name="Moltke I."/>
            <person name="Raney B.J."/>
            <person name="Rasmussen M.D."/>
            <person name="Robinson J."/>
            <person name="Stark A."/>
            <person name="Vilella A.J."/>
            <person name="Wen J."/>
            <person name="Xie X."/>
            <person name="Zody M.C."/>
            <person name="Baldwin J."/>
            <person name="Bloom T."/>
            <person name="Chin C.W."/>
            <person name="Heiman D."/>
            <person name="Nicol R."/>
            <person name="Nusbaum C."/>
            <person name="Young S."/>
            <person name="Wilkinson J."/>
            <person name="Worley K.C."/>
            <person name="Kovar C.L."/>
            <person name="Muzny D.M."/>
            <person name="Gibbs R.A."/>
            <person name="Cree A."/>
            <person name="Dihn H.H."/>
            <person name="Fowler G."/>
            <person name="Jhangiani S."/>
            <person name="Joshi V."/>
            <person name="Lee S."/>
            <person name="Lewis L.R."/>
            <person name="Nazareth L.V."/>
            <person name="Okwuonu G."/>
            <person name="Santibanez J."/>
            <person name="Warren W.C."/>
            <person name="Mardis E.R."/>
            <person name="Weinstock G.M."/>
            <person name="Wilson R.K."/>
            <person name="Delehaunty K."/>
            <person name="Dooling D."/>
            <person name="Fronik C."/>
            <person name="Fulton L."/>
            <person name="Fulton B."/>
            <person name="Graves T."/>
            <person name="Minx P."/>
            <person name="Sodergren E."/>
            <person name="Birney E."/>
            <person name="Margulies E.H."/>
            <person name="Herrero J."/>
            <person name="Green E.D."/>
            <person name="Haussler D."/>
            <person name="Siepel A."/>
            <person name="Goldman N."/>
            <person name="Pollard K.S."/>
            <person name="Pedersen J.S."/>
            <person name="Lander E.S."/>
            <person name="Kellis M."/>
        </authorList>
    </citation>
    <scope>NUCLEOTIDE SEQUENCE [LARGE SCALE GENOMIC DNA]</scope>
    <source>
        <strain evidence="5">Thorbecke</strain>
    </source>
</reference>
<dbReference type="Gene3D" id="2.40.10.10">
    <property type="entry name" value="Trypsin-like serine proteases"/>
    <property type="match status" value="1"/>
</dbReference>
<dbReference type="InterPro" id="IPR009003">
    <property type="entry name" value="Peptidase_S1_PA"/>
</dbReference>
<dbReference type="InterPro" id="IPR018114">
    <property type="entry name" value="TRYPSIN_HIS"/>
</dbReference>
<feature type="domain" description="Peptidase S1" evidence="3">
    <location>
        <begin position="283"/>
        <end position="325"/>
    </location>
</feature>
<feature type="region of interest" description="Disordered" evidence="2">
    <location>
        <begin position="1"/>
        <end position="24"/>
    </location>
</feature>
<organism evidence="4 5">
    <name type="scientific">Oryctolagus cuniculus</name>
    <name type="common">Rabbit</name>
    <dbReference type="NCBI Taxonomy" id="9986"/>
    <lineage>
        <taxon>Eukaryota</taxon>
        <taxon>Metazoa</taxon>
        <taxon>Chordata</taxon>
        <taxon>Craniata</taxon>
        <taxon>Vertebrata</taxon>
        <taxon>Euteleostomi</taxon>
        <taxon>Mammalia</taxon>
        <taxon>Eutheria</taxon>
        <taxon>Euarchontoglires</taxon>
        <taxon>Glires</taxon>
        <taxon>Lagomorpha</taxon>
        <taxon>Leporidae</taxon>
        <taxon>Oryctolagus</taxon>
    </lineage>
</organism>
<feature type="region of interest" description="Disordered" evidence="2">
    <location>
        <begin position="181"/>
        <end position="240"/>
    </location>
</feature>
<dbReference type="GO" id="GO:0006508">
    <property type="term" value="P:proteolysis"/>
    <property type="evidence" value="ECO:0007669"/>
    <property type="project" value="InterPro"/>
</dbReference>
<name>A0A5F9DPU7_RABIT</name>
<dbReference type="GO" id="GO:0004252">
    <property type="term" value="F:serine-type endopeptidase activity"/>
    <property type="evidence" value="ECO:0007669"/>
    <property type="project" value="InterPro"/>
</dbReference>
<dbReference type="Ensembl" id="ENSOCUT00000059678.1">
    <property type="protein sequence ID" value="ENSOCUP00000047529.1"/>
    <property type="gene ID" value="ENSOCUG00000031985.1"/>
</dbReference>
<reference evidence="4" key="3">
    <citation type="submission" date="2025-09" db="UniProtKB">
        <authorList>
            <consortium name="Ensembl"/>
        </authorList>
    </citation>
    <scope>IDENTIFICATION</scope>
    <source>
        <strain evidence="4">Thorbecke</strain>
    </source>
</reference>
<dbReference type="SUPFAM" id="SSF50494">
    <property type="entry name" value="Trypsin-like serine proteases"/>
    <property type="match status" value="1"/>
</dbReference>
<keyword evidence="1" id="KW-1015">Disulfide bond</keyword>
<dbReference type="GeneTree" id="ENSGT01150000289088"/>
<evidence type="ECO:0000256" key="2">
    <source>
        <dbReference type="SAM" id="MobiDB-lite"/>
    </source>
</evidence>